<dbReference type="VEuPathDB" id="TriTrypDB:C4B63_339g10"/>
<dbReference type="InterPro" id="IPR001680">
    <property type="entry name" value="WD40_rpt"/>
</dbReference>
<dbReference type="VEuPathDB" id="TriTrypDB:ECC02_001594"/>
<dbReference type="VEuPathDB" id="TriTrypDB:TcCL_NonESM05122"/>
<dbReference type="VEuPathDB" id="TriTrypDB:TCDM_10431"/>
<dbReference type="Proteomes" id="UP000246121">
    <property type="component" value="Unassembled WGS sequence"/>
</dbReference>
<comment type="caution">
    <text evidence="2">The sequence shown here is derived from an EMBL/GenBank/DDBJ whole genome shotgun (WGS) entry which is preliminary data.</text>
</comment>
<dbReference type="EMBL" id="PRFA01000339">
    <property type="protein sequence ID" value="PWU83318.1"/>
    <property type="molecule type" value="Genomic_DNA"/>
</dbReference>
<evidence type="ECO:0000313" key="2">
    <source>
        <dbReference type="EMBL" id="PWU83318.1"/>
    </source>
</evidence>
<dbReference type="Pfam" id="PF00400">
    <property type="entry name" value="WD40"/>
    <property type="match status" value="2"/>
</dbReference>
<protein>
    <submittedName>
        <fullName evidence="2">Uncharacterized protein</fullName>
    </submittedName>
</protein>
<dbReference type="VEuPathDB" id="TriTrypDB:TcYC6_0047910"/>
<dbReference type="VEuPathDB" id="TriTrypDB:BCY84_22052"/>
<dbReference type="AlphaFoldDB" id="A0A2V2UKJ9"/>
<evidence type="ECO:0000313" key="3">
    <source>
        <dbReference type="Proteomes" id="UP000246121"/>
    </source>
</evidence>
<sequence length="918" mass="102588">MSLEINRQFLMGDGSKVTEPVIPYISIDTMKILEAHKKPYLTKAEHVKFTGEISCLCTVGSTIWVGEVSGKVSVVEVDTGKFLNIVLDHRGAAVIVMRTARGYVWAGFADGYLRVFNSLTIELVFEKKFHKDCITDIALSQNCDTAYSSSLDSYVCYWNTSFFAIESPRVLGDCRGAVRSLVLFHDLLFSGGDDSKIIEWNTVSKERKHVLAAHSAPILVLTICNNFLWSGSEDGVVCIWSLSDLDGGSPECIHMITNPHEGPITILKTVGLKVWSVSMGQVYIWNSSSFELEVHCRLSKEHHAFLNVMETVSQAFCSKTWIAYKNTGDITIVQSDDLLPLPLQNLCYWGDVNDNKDKDQLIDQLLESQKALTSEVLVLRAKLATLTPQQCQKGATDRFEPAKSDGTEKATLLNAVPKSFFFDSNENIDNMTNLTSLRSNKDDHGLSNIPFSIEGTNYSNFASHMPRYAMVDTHALLERLIYFHEQVGEIIGSSEVLYENNCLYLTDEKGRLPIPIGFITLAELTEKERITLMNICGGSRPPFLIPALTPTNQAEICQFIGGITSRLRGYRSILSLASSEKRLLINDSSNSVHALGKPTKYLSFFESEPDGVGFPPLSFYLNKIICEVMVGARRISQNYNSRLSNKRVDSMGKAFQGLKERRDAGQKQSSLSYGIKETESNEGLSFFSSDVNVLSLKEHVLPLNDGPQSKGSDDDGRNATLMQRITFLKRQLVGCVTSHSSKQVKTCARNLPPLTYTDEFSDMESEMEELSAISFGLTRRLCRLVEKLETEVQEQKLLKSIFGAVDESCRKNHTDDTRQQFPGLVSLFNRMQENNLVAHEFVIQYLLEVGGKIALQYGCLMDTLLQRQNPSAYSSISWGYESGRCNVQSSSLLDSLNEYSILVEKVHAVEAVFFADWT</sequence>
<dbReference type="VEuPathDB" id="TriTrypDB:TcCLB.510053.40"/>
<dbReference type="InterPro" id="IPR036322">
    <property type="entry name" value="WD40_repeat_dom_sf"/>
</dbReference>
<dbReference type="PANTHER" id="PTHR22844:SF387">
    <property type="entry name" value="F3I6.5 PROTEIN"/>
    <property type="match status" value="1"/>
</dbReference>
<gene>
    <name evidence="2" type="ORF">C4B63_339g10</name>
</gene>
<name>A0A2V2UKJ9_TRYCR</name>
<dbReference type="VEuPathDB" id="TriTrypDB:TCDM_10430"/>
<proteinExistence type="predicted"/>
<dbReference type="SMART" id="SM00320">
    <property type="entry name" value="WD40"/>
    <property type="match status" value="5"/>
</dbReference>
<dbReference type="VEuPathDB" id="TriTrypDB:TcBrA4_0135490"/>
<dbReference type="SUPFAM" id="SSF50978">
    <property type="entry name" value="WD40 repeat-like"/>
    <property type="match status" value="1"/>
</dbReference>
<dbReference type="VEuPathDB" id="TriTrypDB:TcCL_ESM04460"/>
<dbReference type="VEuPathDB" id="TriTrypDB:TCSYLVIO_009099"/>
<organism evidence="2 3">
    <name type="scientific">Trypanosoma cruzi</name>
    <dbReference type="NCBI Taxonomy" id="5693"/>
    <lineage>
        <taxon>Eukaryota</taxon>
        <taxon>Discoba</taxon>
        <taxon>Euglenozoa</taxon>
        <taxon>Kinetoplastea</taxon>
        <taxon>Metakinetoplastina</taxon>
        <taxon>Trypanosomatida</taxon>
        <taxon>Trypanosomatidae</taxon>
        <taxon>Trypanosoma</taxon>
        <taxon>Schizotrypanum</taxon>
    </lineage>
</organism>
<dbReference type="VEuPathDB" id="TriTrypDB:Tc_MARK_6303"/>
<keyword evidence="1" id="KW-0853">WD repeat</keyword>
<reference evidence="2 3" key="1">
    <citation type="journal article" date="2018" name="Microb. Genom.">
        <title>Expanding an expanded genome: long-read sequencing of Trypanosoma cruzi.</title>
        <authorList>
            <person name="Berna L."/>
            <person name="Rodriguez M."/>
            <person name="Chiribao M.L."/>
            <person name="Parodi-Talice A."/>
            <person name="Pita S."/>
            <person name="Rijo G."/>
            <person name="Alvarez-Valin F."/>
            <person name="Robello C."/>
        </authorList>
    </citation>
    <scope>NUCLEOTIDE SEQUENCE [LARGE SCALE GENOMIC DNA]</scope>
    <source>
        <strain evidence="2 3">Dm28c</strain>
    </source>
</reference>
<dbReference type="PANTHER" id="PTHR22844">
    <property type="entry name" value="F-BOX AND WD40 DOMAIN PROTEIN"/>
    <property type="match status" value="1"/>
</dbReference>
<dbReference type="VEuPathDB" id="TriTrypDB:TcG_07891"/>
<dbReference type="VEuPathDB" id="TriTrypDB:TcG_10276"/>
<evidence type="ECO:0000256" key="1">
    <source>
        <dbReference type="PROSITE-ProRule" id="PRU00221"/>
    </source>
</evidence>
<dbReference type="InterPro" id="IPR045182">
    <property type="entry name" value="JINGUBANG-like"/>
</dbReference>
<dbReference type="InterPro" id="IPR015943">
    <property type="entry name" value="WD40/YVTN_repeat-like_dom_sf"/>
</dbReference>
<dbReference type="Gene3D" id="2.130.10.10">
    <property type="entry name" value="YVTN repeat-like/Quinoprotein amine dehydrogenase"/>
    <property type="match status" value="1"/>
</dbReference>
<feature type="repeat" description="WD" evidence="1">
    <location>
        <begin position="211"/>
        <end position="243"/>
    </location>
</feature>
<accession>A0A2V2UKJ9</accession>
<dbReference type="VEuPathDB" id="TriTrypDB:TcCLB.511321.30"/>
<dbReference type="VEuPathDB" id="TriTrypDB:C3747_24g360"/>
<dbReference type="PROSITE" id="PS50082">
    <property type="entry name" value="WD_REPEATS_2"/>
    <property type="match status" value="1"/>
</dbReference>